<reference evidence="11 12" key="1">
    <citation type="journal article" date="2015" name="Genome Biol. Evol.">
        <title>The genome of winter moth (Operophtera brumata) provides a genomic perspective on sexual dimorphism and phenology.</title>
        <authorList>
            <person name="Derks M.F."/>
            <person name="Smit S."/>
            <person name="Salis L."/>
            <person name="Schijlen E."/>
            <person name="Bossers A."/>
            <person name="Mateman C."/>
            <person name="Pijl A.S."/>
            <person name="de Ridder D."/>
            <person name="Groenen M.A."/>
            <person name="Visser M.E."/>
            <person name="Megens H.J."/>
        </authorList>
    </citation>
    <scope>NUCLEOTIDE SEQUENCE [LARGE SCALE GENOMIC DNA]</scope>
    <source>
        <strain evidence="11">WM2013NL</strain>
        <tissue evidence="11">Head and thorax</tissue>
    </source>
</reference>
<keyword evidence="4 7" id="KW-0442">Lipid degradation</keyword>
<name>A0A0L7LCZ5_OPEBR</name>
<keyword evidence="2 9" id="KW-0732">Signal</keyword>
<organism evidence="11 12">
    <name type="scientific">Operophtera brumata</name>
    <name type="common">Winter moth</name>
    <name type="synonym">Phalaena brumata</name>
    <dbReference type="NCBI Taxonomy" id="104452"/>
    <lineage>
        <taxon>Eukaryota</taxon>
        <taxon>Metazoa</taxon>
        <taxon>Ecdysozoa</taxon>
        <taxon>Arthropoda</taxon>
        <taxon>Hexapoda</taxon>
        <taxon>Insecta</taxon>
        <taxon>Pterygota</taxon>
        <taxon>Neoptera</taxon>
        <taxon>Endopterygota</taxon>
        <taxon>Lepidoptera</taxon>
        <taxon>Glossata</taxon>
        <taxon>Ditrysia</taxon>
        <taxon>Geometroidea</taxon>
        <taxon>Geometridae</taxon>
        <taxon>Larentiinae</taxon>
        <taxon>Operophtera</taxon>
    </lineage>
</organism>
<dbReference type="InterPro" id="IPR000073">
    <property type="entry name" value="AB_hydrolase_1"/>
</dbReference>
<evidence type="ECO:0000256" key="6">
    <source>
        <dbReference type="ARBA" id="ARBA00023180"/>
    </source>
</evidence>
<dbReference type="PANTHER" id="PTHR11005">
    <property type="entry name" value="LYSOSOMAL ACID LIPASE-RELATED"/>
    <property type="match status" value="1"/>
</dbReference>
<evidence type="ECO:0000256" key="2">
    <source>
        <dbReference type="ARBA" id="ARBA00022729"/>
    </source>
</evidence>
<protein>
    <recommendedName>
        <fullName evidence="7">Lipase</fullName>
    </recommendedName>
</protein>
<keyword evidence="3 7" id="KW-0378">Hydrolase</keyword>
<feature type="active site" description="Charge relay system" evidence="8">
    <location>
        <position position="350"/>
    </location>
</feature>
<evidence type="ECO:0000256" key="3">
    <source>
        <dbReference type="ARBA" id="ARBA00022801"/>
    </source>
</evidence>
<comment type="caution">
    <text evidence="11">The sequence shown here is derived from an EMBL/GenBank/DDBJ whole genome shotgun (WGS) entry which is preliminary data.</text>
</comment>
<dbReference type="STRING" id="104452.A0A0L7LCZ5"/>
<dbReference type="EMBL" id="JTDY01001637">
    <property type="protein sequence ID" value="KOB73274.1"/>
    <property type="molecule type" value="Genomic_DNA"/>
</dbReference>
<dbReference type="InterPro" id="IPR029058">
    <property type="entry name" value="AB_hydrolase_fold"/>
</dbReference>
<keyword evidence="5" id="KW-0443">Lipid metabolism</keyword>
<feature type="domain" description="AB hydrolase-1" evidence="10">
    <location>
        <begin position="83"/>
        <end position="353"/>
    </location>
</feature>
<evidence type="ECO:0000256" key="9">
    <source>
        <dbReference type="SAM" id="SignalP"/>
    </source>
</evidence>
<sequence>MSYLLHLVFSLILFKNVICLIPENLLLNTFIVKDKNYGTNRTEKYLNMTELPTFFGYHVEEHAVKTEDGYILKMLRIPGNRSVVFLMHGIVNSADDFMTLGPDNALSFLLADAGYDVWLGNARGNKYCRQHVTLSPEDVRFWNFSFHEIGIFDLPAMIDYALEKSNKTELTYIGHSQGTTVYFVMASMRPEYNKKVKFMVSLATIAWTSNIISPIVRIALVIKDGYNFISDVLRLKEFLPSNVITRFIFREFCSSSKFALMLCETLLFTVYGFDYGQVNMTQAPVELAHLPAGCSIKQILHFLQQTASGEFGQYDHGTGGNMVAYGMEKPPAYPVNNIKTPIAILYGTNDWLSALPDVFFFIKNVSSVFSLYKVPYERWNHMDYLFAREAKHLVYKKVLTLVKERAGQ</sequence>
<evidence type="ECO:0000256" key="1">
    <source>
        <dbReference type="ARBA" id="ARBA00010701"/>
    </source>
</evidence>
<dbReference type="PIRSF" id="PIRSF000862">
    <property type="entry name" value="Steryl_ester_lip"/>
    <property type="match status" value="1"/>
</dbReference>
<dbReference type="GO" id="GO:0016788">
    <property type="term" value="F:hydrolase activity, acting on ester bonds"/>
    <property type="evidence" value="ECO:0007669"/>
    <property type="project" value="InterPro"/>
</dbReference>
<evidence type="ECO:0000313" key="12">
    <source>
        <dbReference type="Proteomes" id="UP000037510"/>
    </source>
</evidence>
<feature type="chain" id="PRO_5005573270" description="Lipase" evidence="9">
    <location>
        <begin position="20"/>
        <end position="408"/>
    </location>
</feature>
<accession>A0A0L7LCZ5</accession>
<keyword evidence="6" id="KW-0325">Glycoprotein</keyword>
<dbReference type="Gene3D" id="3.40.50.1820">
    <property type="entry name" value="alpha/beta hydrolase"/>
    <property type="match status" value="1"/>
</dbReference>
<dbReference type="InterPro" id="IPR025483">
    <property type="entry name" value="Lipase_euk"/>
</dbReference>
<dbReference type="Proteomes" id="UP000037510">
    <property type="component" value="Unassembled WGS sequence"/>
</dbReference>
<evidence type="ECO:0000259" key="10">
    <source>
        <dbReference type="Pfam" id="PF00561"/>
    </source>
</evidence>
<evidence type="ECO:0000256" key="8">
    <source>
        <dbReference type="PIRSR" id="PIRSR000862-1"/>
    </source>
</evidence>
<dbReference type="AlphaFoldDB" id="A0A0L7LCZ5"/>
<dbReference type="FunFam" id="3.40.50.1820:FF:000057">
    <property type="entry name" value="Lipase"/>
    <property type="match status" value="1"/>
</dbReference>
<gene>
    <name evidence="11" type="ORF">OBRU01_11093</name>
</gene>
<proteinExistence type="inferred from homology"/>
<keyword evidence="12" id="KW-1185">Reference proteome</keyword>
<comment type="similarity">
    <text evidence="1 7">Belongs to the AB hydrolase superfamily. Lipase family.</text>
</comment>
<evidence type="ECO:0000313" key="11">
    <source>
        <dbReference type="EMBL" id="KOB73274.1"/>
    </source>
</evidence>
<evidence type="ECO:0000256" key="5">
    <source>
        <dbReference type="ARBA" id="ARBA00023098"/>
    </source>
</evidence>
<evidence type="ECO:0000256" key="7">
    <source>
        <dbReference type="PIRNR" id="PIRNR000862"/>
    </source>
</evidence>
<evidence type="ECO:0000256" key="4">
    <source>
        <dbReference type="ARBA" id="ARBA00022963"/>
    </source>
</evidence>
<feature type="active site" description="Nucleophile" evidence="8">
    <location>
        <position position="176"/>
    </location>
</feature>
<dbReference type="SUPFAM" id="SSF53474">
    <property type="entry name" value="alpha/beta-Hydrolases"/>
    <property type="match status" value="1"/>
</dbReference>
<dbReference type="Pfam" id="PF00561">
    <property type="entry name" value="Abhydrolase_1"/>
    <property type="match status" value="1"/>
</dbReference>
<feature type="signal peptide" evidence="9">
    <location>
        <begin position="1"/>
        <end position="19"/>
    </location>
</feature>
<dbReference type="GO" id="GO:0016042">
    <property type="term" value="P:lipid catabolic process"/>
    <property type="evidence" value="ECO:0007669"/>
    <property type="project" value="UniProtKB-KW"/>
</dbReference>
<feature type="active site" description="Charge relay system" evidence="8">
    <location>
        <position position="381"/>
    </location>
</feature>